<evidence type="ECO:0000313" key="2">
    <source>
        <dbReference type="EMBL" id="MDR6867129.1"/>
    </source>
</evidence>
<feature type="compositionally biased region" description="Basic and acidic residues" evidence="1">
    <location>
        <begin position="1"/>
        <end position="13"/>
    </location>
</feature>
<comment type="caution">
    <text evidence="2">The sequence shown here is derived from an EMBL/GenBank/DDBJ whole genome shotgun (WGS) entry which is preliminary data.</text>
</comment>
<keyword evidence="3" id="KW-1185">Reference proteome</keyword>
<gene>
    <name evidence="2" type="ORF">J2Y69_001728</name>
</gene>
<dbReference type="InterPro" id="IPR049457">
    <property type="entry name" value="Emfourin"/>
</dbReference>
<sequence>MHDPTPPDDDRGENVNGGPTPGPEPGPAPASAIVIIVTRSGGIAGIRREWRVEPPQDGTERWAALVDLCPWDAPAPTDREADRGAEHDTDRGVERDTDHGADRFVWRIDVRMPTRRCEREVPETQLNGPWRTLVDAVRDAAGR</sequence>
<feature type="compositionally biased region" description="Basic and acidic residues" evidence="1">
    <location>
        <begin position="77"/>
        <end position="101"/>
    </location>
</feature>
<feature type="region of interest" description="Disordered" evidence="1">
    <location>
        <begin position="1"/>
        <end position="31"/>
    </location>
</feature>
<reference evidence="2 3" key="1">
    <citation type="submission" date="2023-07" db="EMBL/GenBank/DDBJ databases">
        <title>Sorghum-associated microbial communities from plants grown in Nebraska, USA.</title>
        <authorList>
            <person name="Schachtman D."/>
        </authorList>
    </citation>
    <scope>NUCLEOTIDE SEQUENCE [LARGE SCALE GENOMIC DNA]</scope>
    <source>
        <strain evidence="2 3">2980</strain>
    </source>
</reference>
<proteinExistence type="predicted"/>
<protein>
    <recommendedName>
        <fullName evidence="4">Polyketide cyclase / dehydrase and lipid transport</fullName>
    </recommendedName>
</protein>
<dbReference type="Proteomes" id="UP001259347">
    <property type="component" value="Unassembled WGS sequence"/>
</dbReference>
<name>A0ABU1SBX9_9MICO</name>
<evidence type="ECO:0008006" key="4">
    <source>
        <dbReference type="Google" id="ProtNLM"/>
    </source>
</evidence>
<accession>A0ABU1SBX9</accession>
<dbReference type="RefSeq" id="WP_310019622.1">
    <property type="nucleotide sequence ID" value="NZ_JAVDUM010000006.1"/>
</dbReference>
<dbReference type="EMBL" id="JAVDUM010000006">
    <property type="protein sequence ID" value="MDR6867129.1"/>
    <property type="molecule type" value="Genomic_DNA"/>
</dbReference>
<evidence type="ECO:0000313" key="3">
    <source>
        <dbReference type="Proteomes" id="UP001259347"/>
    </source>
</evidence>
<dbReference type="Pfam" id="PF20242">
    <property type="entry name" value="Emfourin"/>
    <property type="match status" value="1"/>
</dbReference>
<evidence type="ECO:0000256" key="1">
    <source>
        <dbReference type="SAM" id="MobiDB-lite"/>
    </source>
</evidence>
<feature type="region of interest" description="Disordered" evidence="1">
    <location>
        <begin position="72"/>
        <end position="101"/>
    </location>
</feature>
<organism evidence="2 3">
    <name type="scientific">Microbacterium resistens</name>
    <dbReference type="NCBI Taxonomy" id="156977"/>
    <lineage>
        <taxon>Bacteria</taxon>
        <taxon>Bacillati</taxon>
        <taxon>Actinomycetota</taxon>
        <taxon>Actinomycetes</taxon>
        <taxon>Micrococcales</taxon>
        <taxon>Microbacteriaceae</taxon>
        <taxon>Microbacterium</taxon>
    </lineage>
</organism>